<dbReference type="Proteomes" id="UP000664032">
    <property type="component" value="Unassembled WGS sequence"/>
</dbReference>
<accession>A0ACB8GT99</accession>
<evidence type="ECO:0000313" key="1">
    <source>
        <dbReference type="EMBL" id="KAH9478801.1"/>
    </source>
</evidence>
<dbReference type="EMBL" id="JAFIQS020000008">
    <property type="protein sequence ID" value="KAH9478801.1"/>
    <property type="molecule type" value="Genomic_DNA"/>
</dbReference>
<evidence type="ECO:0000313" key="2">
    <source>
        <dbReference type="Proteomes" id="UP000664032"/>
    </source>
</evidence>
<comment type="caution">
    <text evidence="1">The sequence shown here is derived from an EMBL/GenBank/DDBJ whole genome shotgun (WGS) entry which is preliminary data.</text>
</comment>
<gene>
    <name evidence="1" type="ORF">JR316_0009262</name>
</gene>
<name>A0ACB8GT99_PSICU</name>
<organism evidence="1 2">
    <name type="scientific">Psilocybe cubensis</name>
    <name type="common">Psychedelic mushroom</name>
    <name type="synonym">Stropharia cubensis</name>
    <dbReference type="NCBI Taxonomy" id="181762"/>
    <lineage>
        <taxon>Eukaryota</taxon>
        <taxon>Fungi</taxon>
        <taxon>Dikarya</taxon>
        <taxon>Basidiomycota</taxon>
        <taxon>Agaricomycotina</taxon>
        <taxon>Agaricomycetes</taxon>
        <taxon>Agaricomycetidae</taxon>
        <taxon>Agaricales</taxon>
        <taxon>Agaricineae</taxon>
        <taxon>Strophariaceae</taxon>
        <taxon>Psilocybe</taxon>
    </lineage>
</organism>
<protein>
    <submittedName>
        <fullName evidence="1">Uncharacterized protein</fullName>
    </submittedName>
</protein>
<proteinExistence type="predicted"/>
<reference evidence="1" key="1">
    <citation type="submission" date="2021-10" db="EMBL/GenBank/DDBJ databases">
        <title>Psilocybe cubensis genome.</title>
        <authorList>
            <person name="Mckernan K.J."/>
            <person name="Crawford S."/>
            <person name="Trippe A."/>
            <person name="Kane L.T."/>
            <person name="Mclaughlin S."/>
        </authorList>
    </citation>
    <scope>NUCLEOTIDE SEQUENCE</scope>
    <source>
        <strain evidence="1">MGC-MH-2018</strain>
    </source>
</reference>
<keyword evidence="2" id="KW-1185">Reference proteome</keyword>
<sequence>MSVNTTSTADPSKATDIRTLTISGIQNVSGLLPLLGTEQCEEHVTSTLDRGFLYAAGAPMSMFGSLGIIKAGFIAFWISIDKSPLHGPRLLKNAGFSSKGVLGKLAYAMDTNDSICVAENDIRSILQYYPSIEVRVNILCWRWIRWNLLLSFCTVLLGSLGLLSFVDIIKSDIARRPFSQNWMYPVLRVYGSVVVSIVIQLVIQLRILVVVHDRIRFHAMNIWFQRNGRLPPHTWNPESRAAESLSGTRHDILADYTGNRSKTANQPSVGVSSSDNASLNSNTVPDSAASLEEVYWKGLEETVGATWSFSSFDKDLLVTSKRTVLSKIINRVSVPTLLLGACRILLLGGICAAGIGYVGCFGLIQSKASNLNDTRGPGIWLAVEAALCVVRLAVWASNPLFDDPPPPIAIQKKEDRAKVTYEIGWTLGDVTVDSMHAVIIGINKTEFVGEVNELSFAESDAESVADFLKNSFAVPNHQVKLLLHASSRDIEDALQDLATDRNIGLGASIVIYLACHTKFSKAGEGEEDSLVFVTTDFTASRPESGLDYKRLLQLIQNISDNKGNNITVILDTCHAGRFGRHSEHDTTRSQTPPFPTRRPKPTEPVNENENQTQLADTSKEINHTSRKLSRAMPIRREMEKTTIKYLIGYPSHVLMAASSESQPALEMHRHPSDPKSQHEGGLFTGALLHHLGKMTSAQAKHTTYRTLIDDIRRDLENRNIQMQTPIVSGIYQNRLLFNGLLANKRTYDDASPEEGSIIFITAGSATAENDPDSPGKAEA</sequence>